<evidence type="ECO:0000256" key="1">
    <source>
        <dbReference type="ARBA" id="ARBA00002796"/>
    </source>
</evidence>
<dbReference type="GO" id="GO:0006508">
    <property type="term" value="P:proteolysis"/>
    <property type="evidence" value="ECO:0007669"/>
    <property type="project" value="UniProtKB-KW"/>
</dbReference>
<dbReference type="EC" id="3.4.-.-" evidence="6"/>
<dbReference type="Proteomes" id="UP000294338">
    <property type="component" value="Chromosome 1"/>
</dbReference>
<comment type="similarity">
    <text evidence="2">Belongs to the peptidase U62 family.</text>
</comment>
<dbReference type="InterPro" id="IPR036059">
    <property type="entry name" value="TldD/PmbA_sf"/>
</dbReference>
<feature type="domain" description="Metalloprotease TldD/E N-terminal" evidence="3">
    <location>
        <begin position="40"/>
        <end position="102"/>
    </location>
</feature>
<dbReference type="GO" id="GO:0008237">
    <property type="term" value="F:metallopeptidase activity"/>
    <property type="evidence" value="ECO:0007669"/>
    <property type="project" value="UniProtKB-KW"/>
</dbReference>
<reference evidence="6 7" key="1">
    <citation type="submission" date="2019-02" db="EMBL/GenBank/DDBJ databases">
        <authorList>
            <person name="Manzano-Marin A."/>
            <person name="Manzano-Marin A."/>
        </authorList>
    </citation>
    <scope>NUCLEOTIDE SEQUENCE [LARGE SCALE GENOMIC DNA]</scope>
    <source>
        <strain evidence="6 7">ErCisplendens/pseudotsugae</strain>
    </source>
</reference>
<feature type="domain" description="Metalloprotease TldD/E central" evidence="5">
    <location>
        <begin position="129"/>
        <end position="236"/>
    </location>
</feature>
<dbReference type="InterPro" id="IPR045569">
    <property type="entry name" value="Metalloprtase-TldD/E_C"/>
</dbReference>
<feature type="domain" description="Metalloprotease TldD/E C-terminal" evidence="4">
    <location>
        <begin position="244"/>
        <end position="451"/>
    </location>
</feature>
<dbReference type="Pfam" id="PF01523">
    <property type="entry name" value="PmbA_TldD_1st"/>
    <property type="match status" value="1"/>
</dbReference>
<protein>
    <submittedName>
        <fullName evidence="6">Metalloprotease PmbA</fullName>
        <ecNumber evidence="6">3.4.-.-</ecNumber>
    </submittedName>
</protein>
<sequence>MKELFHMTEQNNITEQRYFLEEMARKALQLITSNCDGMEITILKMSSVSIRTNYGAIENIQFNNDSEFYVTIYYNSCTGTVSSTDCNLDAIKQAVSSAFNIARYTSHDQHRGVADRELLAFNSLDLDLYHPTELNIDHFIDLASRAEMAALQYDQRIIRTEGGHFDGRVGIKVFGNTHGMVQSYCNSWYSLASHVIAEENGSMEQDYAYTVSRAIEDLQLPEDIGQKCAIRTLSRLSPRRLSTMQSPVIFSAEVATGLFALLALAISGRQIYRRSTFLLKSMGQQILPGWLSIEEHPHLLKGIGSSPFDSEGVRTKKCDIVKDGILKSWLLDSYSARRLGLQSTGHADGIHNWIFLGYKIHFNDMLQQMGTGLLVNELIGQSVNKMTGDYSRGASGFWVENGIVQYPVSKITIAGNLKHMWRNMISMGNDIENRSNIQCGSVLLSSMQISGE</sequence>
<dbReference type="PANTHER" id="PTHR43421">
    <property type="entry name" value="METALLOPROTEASE PMBA"/>
    <property type="match status" value="1"/>
</dbReference>
<keyword evidence="6" id="KW-0645">Protease</keyword>
<dbReference type="Pfam" id="PF19290">
    <property type="entry name" value="PmbA_TldD_2nd"/>
    <property type="match status" value="1"/>
</dbReference>
<evidence type="ECO:0000256" key="2">
    <source>
        <dbReference type="ARBA" id="ARBA00005836"/>
    </source>
</evidence>
<dbReference type="AlphaFoldDB" id="A0A451D4E8"/>
<evidence type="ECO:0000259" key="3">
    <source>
        <dbReference type="Pfam" id="PF01523"/>
    </source>
</evidence>
<keyword evidence="6" id="KW-0482">Metalloprotease</keyword>
<proteinExistence type="inferred from homology"/>
<dbReference type="Gene3D" id="3.30.2290.10">
    <property type="entry name" value="PmbA/TldD superfamily"/>
    <property type="match status" value="1"/>
</dbReference>
<comment type="function">
    <text evidence="1">Probable metalloprotease.</text>
</comment>
<dbReference type="InterPro" id="IPR002510">
    <property type="entry name" value="Metalloprtase-TldD/E_N"/>
</dbReference>
<evidence type="ECO:0000313" key="7">
    <source>
        <dbReference type="Proteomes" id="UP000294338"/>
    </source>
</evidence>
<dbReference type="NCBIfam" id="NF008268">
    <property type="entry name" value="PRK11040.1"/>
    <property type="match status" value="1"/>
</dbReference>
<dbReference type="EMBL" id="LR217705">
    <property type="protein sequence ID" value="VFP80594.1"/>
    <property type="molecule type" value="Genomic_DNA"/>
</dbReference>
<evidence type="ECO:0000259" key="5">
    <source>
        <dbReference type="Pfam" id="PF19290"/>
    </source>
</evidence>
<name>A0A451D4E8_9GAMM</name>
<evidence type="ECO:0000313" key="6">
    <source>
        <dbReference type="EMBL" id="VFP80594.1"/>
    </source>
</evidence>
<accession>A0A451D4E8</accession>
<dbReference type="InterPro" id="IPR047657">
    <property type="entry name" value="PmbA"/>
</dbReference>
<organism evidence="6 7">
    <name type="scientific">Candidatus Erwinia haradaeae</name>
    <dbReference type="NCBI Taxonomy" id="1922217"/>
    <lineage>
        <taxon>Bacteria</taxon>
        <taxon>Pseudomonadati</taxon>
        <taxon>Pseudomonadota</taxon>
        <taxon>Gammaproteobacteria</taxon>
        <taxon>Enterobacterales</taxon>
        <taxon>Erwiniaceae</taxon>
        <taxon>Erwinia</taxon>
    </lineage>
</organism>
<dbReference type="InterPro" id="IPR035068">
    <property type="entry name" value="TldD/PmbA_N"/>
</dbReference>
<dbReference type="Pfam" id="PF19289">
    <property type="entry name" value="PmbA_TldD_3rd"/>
    <property type="match status" value="1"/>
</dbReference>
<evidence type="ECO:0000259" key="4">
    <source>
        <dbReference type="Pfam" id="PF19289"/>
    </source>
</evidence>
<dbReference type="SUPFAM" id="SSF111283">
    <property type="entry name" value="Putative modulator of DNA gyrase, PmbA/TldD"/>
    <property type="match status" value="1"/>
</dbReference>
<dbReference type="InterPro" id="IPR045570">
    <property type="entry name" value="Metalloprtase-TldD/E_cen_dom"/>
</dbReference>
<gene>
    <name evidence="6" type="primary">pmbA</name>
    <name evidence="6" type="ORF">ERCISPPS3390_472</name>
</gene>
<keyword evidence="6" id="KW-0378">Hydrolase</keyword>
<dbReference type="PANTHER" id="PTHR43421:SF1">
    <property type="entry name" value="METALLOPROTEASE PMBA"/>
    <property type="match status" value="1"/>
</dbReference>
<dbReference type="GO" id="GO:0005829">
    <property type="term" value="C:cytosol"/>
    <property type="evidence" value="ECO:0007669"/>
    <property type="project" value="TreeGrafter"/>
</dbReference>